<sequence>MMHPLGLLGGTFDCFHAGHLALVERGLVECEVLEIWLTSDALAQFKDARTCSWNERTSDLLDSIGKAAAQRVSLHTLEDEDGPAPIHEVATAILCTPETRAGCARINSMRAANDLPDLAVIEVEHVLAGDGEPISSSRIRAGEIDREGLAWIPESARTGRIVLTPAVEAELKDPFGQLVPGPEDDPSVAMSQVLAQIEFEAGPLIAVGDVTVLALQELDHPADIALIDGRTKRQPWESADAIDASVYDKVLRCQSPAGSLTPSLLEACAQALTAWMDDGSSHLIEVDGEEDLAPLFLHPLAPMGAVVLYGQPGKGVVVRRTNEDAKQRCRRLLSGFASTE</sequence>
<dbReference type="PANTHER" id="PTHR40732:SF1">
    <property type="entry name" value="GTP-DEPENDENT DEPHOSPHO-COA KINASE"/>
    <property type="match status" value="1"/>
</dbReference>
<keyword evidence="2" id="KW-0342">GTP-binding</keyword>
<gene>
    <name evidence="4" type="ORF">ALOHA_HF4000ANIW137G21ctg1g32</name>
</gene>
<dbReference type="NCBIfam" id="NF001985">
    <property type="entry name" value="PRK00777.1"/>
    <property type="match status" value="1"/>
</dbReference>
<evidence type="ECO:0000256" key="2">
    <source>
        <dbReference type="ARBA" id="ARBA00023134"/>
    </source>
</evidence>
<dbReference type="InterPro" id="IPR007164">
    <property type="entry name" value="GTP-dep_dephospho-CoA_kin"/>
</dbReference>
<dbReference type="EMBL" id="EU016601">
    <property type="protein sequence ID" value="ABZ07503.1"/>
    <property type="molecule type" value="Genomic_DNA"/>
</dbReference>
<evidence type="ECO:0000256" key="1">
    <source>
        <dbReference type="ARBA" id="ARBA00022741"/>
    </source>
</evidence>
<dbReference type="AlphaFoldDB" id="B3T4J4"/>
<dbReference type="InterPro" id="IPR004821">
    <property type="entry name" value="Cyt_trans-like"/>
</dbReference>
<dbReference type="GO" id="GO:0016301">
    <property type="term" value="F:kinase activity"/>
    <property type="evidence" value="ECO:0007669"/>
    <property type="project" value="InterPro"/>
</dbReference>
<name>B3T4J4_9ZZZZ</name>
<proteinExistence type="inferred from homology"/>
<reference evidence="4" key="1">
    <citation type="journal article" date="2008" name="ISME J.">
        <title>Genomic patterns of recombination, clonal divergence and environment in marine microbial populations.</title>
        <authorList>
            <person name="Konstantinidis K.T."/>
            <person name="Delong E.F."/>
        </authorList>
    </citation>
    <scope>NUCLEOTIDE SEQUENCE</scope>
</reference>
<dbReference type="HAMAP" id="MF_00590">
    <property type="entry name" value="Dephospho_CoA_kinase_GTP_dep"/>
    <property type="match status" value="1"/>
</dbReference>
<dbReference type="GO" id="GO:0015937">
    <property type="term" value="P:coenzyme A biosynthetic process"/>
    <property type="evidence" value="ECO:0007669"/>
    <property type="project" value="InterPro"/>
</dbReference>
<accession>B3T4J4</accession>
<dbReference type="Pfam" id="PF01467">
    <property type="entry name" value="CTP_transf_like"/>
    <property type="match status" value="1"/>
</dbReference>
<feature type="domain" description="Cytidyltransferase-like" evidence="3">
    <location>
        <begin position="7"/>
        <end position="141"/>
    </location>
</feature>
<dbReference type="Gene3D" id="3.40.50.620">
    <property type="entry name" value="HUPs"/>
    <property type="match status" value="1"/>
</dbReference>
<protein>
    <recommendedName>
        <fullName evidence="3">Cytidyltransferase-like domain-containing protein</fullName>
    </recommendedName>
</protein>
<dbReference type="GO" id="GO:0005525">
    <property type="term" value="F:GTP binding"/>
    <property type="evidence" value="ECO:0007669"/>
    <property type="project" value="UniProtKB-KW"/>
</dbReference>
<organism evidence="4">
    <name type="scientific">uncultured marine microorganism HF4000_ANIW137G21</name>
    <dbReference type="NCBI Taxonomy" id="455530"/>
    <lineage>
        <taxon>unclassified sequences</taxon>
        <taxon>environmental samples</taxon>
    </lineage>
</organism>
<dbReference type="InterPro" id="IPR014729">
    <property type="entry name" value="Rossmann-like_a/b/a_fold"/>
</dbReference>
<dbReference type="SUPFAM" id="SSF52374">
    <property type="entry name" value="Nucleotidylyl transferase"/>
    <property type="match status" value="1"/>
</dbReference>
<keyword evidence="1" id="KW-0547">Nucleotide-binding</keyword>
<dbReference type="Pfam" id="PF04019">
    <property type="entry name" value="DUF359"/>
    <property type="match status" value="1"/>
</dbReference>
<evidence type="ECO:0000259" key="3">
    <source>
        <dbReference type="Pfam" id="PF01467"/>
    </source>
</evidence>
<evidence type="ECO:0000313" key="4">
    <source>
        <dbReference type="EMBL" id="ABZ07503.1"/>
    </source>
</evidence>
<dbReference type="PANTHER" id="PTHR40732">
    <property type="entry name" value="UPF0218 PROTEIN TK1697"/>
    <property type="match status" value="1"/>
</dbReference>